<dbReference type="GO" id="GO:0008113">
    <property type="term" value="F:peptide-methionine (S)-S-oxide reductase activity"/>
    <property type="evidence" value="ECO:0007669"/>
    <property type="project" value="UniProtKB-UniRule"/>
</dbReference>
<evidence type="ECO:0000256" key="1">
    <source>
        <dbReference type="ARBA" id="ARBA00023002"/>
    </source>
</evidence>
<comment type="similarity">
    <text evidence="4">Belongs to the MsrA Met sulfoxide reductase family.</text>
</comment>
<dbReference type="HAMAP" id="MF_01401">
    <property type="entry name" value="MsrA"/>
    <property type="match status" value="1"/>
</dbReference>
<comment type="function">
    <text evidence="4">Has an important function as a repair enzyme for proteins that have been inactivated by oxidation. Catalyzes the reversible oxidation-reduction of methionine sulfoxide in proteins to methionine.</text>
</comment>
<dbReference type="EMBL" id="JAFMYV010000008">
    <property type="protein sequence ID" value="MBO0938066.1"/>
    <property type="molecule type" value="Genomic_DNA"/>
</dbReference>
<dbReference type="PANTHER" id="PTHR43774">
    <property type="entry name" value="PEPTIDE METHIONINE SULFOXIDE REDUCTASE"/>
    <property type="match status" value="1"/>
</dbReference>
<evidence type="ECO:0000256" key="3">
    <source>
        <dbReference type="ARBA" id="ARBA00048782"/>
    </source>
</evidence>
<evidence type="ECO:0000256" key="2">
    <source>
        <dbReference type="ARBA" id="ARBA00047806"/>
    </source>
</evidence>
<name>A0A939K686_9BACT</name>
<evidence type="ECO:0000313" key="7">
    <source>
        <dbReference type="Proteomes" id="UP000664034"/>
    </source>
</evidence>
<comment type="catalytic activity">
    <reaction evidence="2 4">
        <text>L-methionyl-[protein] + [thioredoxin]-disulfide + H2O = L-methionyl-(S)-S-oxide-[protein] + [thioredoxin]-dithiol</text>
        <dbReference type="Rhea" id="RHEA:14217"/>
        <dbReference type="Rhea" id="RHEA-COMP:10698"/>
        <dbReference type="Rhea" id="RHEA-COMP:10700"/>
        <dbReference type="Rhea" id="RHEA-COMP:12313"/>
        <dbReference type="Rhea" id="RHEA-COMP:12315"/>
        <dbReference type="ChEBI" id="CHEBI:15377"/>
        <dbReference type="ChEBI" id="CHEBI:16044"/>
        <dbReference type="ChEBI" id="CHEBI:29950"/>
        <dbReference type="ChEBI" id="CHEBI:44120"/>
        <dbReference type="ChEBI" id="CHEBI:50058"/>
        <dbReference type="EC" id="1.8.4.11"/>
    </reaction>
</comment>
<keyword evidence="1 4" id="KW-0560">Oxidoreductase</keyword>
<dbReference type="Pfam" id="PF01625">
    <property type="entry name" value="PMSR"/>
    <property type="match status" value="1"/>
</dbReference>
<reference evidence="6" key="1">
    <citation type="submission" date="2021-03" db="EMBL/GenBank/DDBJ databases">
        <title>Fibrella sp. HMF5335 genome sequencing and assembly.</title>
        <authorList>
            <person name="Kang H."/>
            <person name="Kim H."/>
            <person name="Bae S."/>
            <person name="Joh K."/>
        </authorList>
    </citation>
    <scope>NUCLEOTIDE SEQUENCE</scope>
    <source>
        <strain evidence="6">HMF5335</strain>
    </source>
</reference>
<evidence type="ECO:0000259" key="5">
    <source>
        <dbReference type="Pfam" id="PF01625"/>
    </source>
</evidence>
<keyword evidence="7" id="KW-1185">Reference proteome</keyword>
<proteinExistence type="inferred from homology"/>
<organism evidence="6 7">
    <name type="scientific">Fibrella rubiginis</name>
    <dbReference type="NCBI Taxonomy" id="2817060"/>
    <lineage>
        <taxon>Bacteria</taxon>
        <taxon>Pseudomonadati</taxon>
        <taxon>Bacteroidota</taxon>
        <taxon>Cytophagia</taxon>
        <taxon>Cytophagales</taxon>
        <taxon>Spirosomataceae</taxon>
        <taxon>Fibrella</taxon>
    </lineage>
</organism>
<comment type="caution">
    <text evidence="6">The sequence shown here is derived from an EMBL/GenBank/DDBJ whole genome shotgun (WGS) entry which is preliminary data.</text>
</comment>
<dbReference type="RefSeq" id="WP_207365603.1">
    <property type="nucleotide sequence ID" value="NZ_JAFMYV010000008.1"/>
</dbReference>
<feature type="active site" evidence="4">
    <location>
        <position position="56"/>
    </location>
</feature>
<dbReference type="NCBIfam" id="TIGR00401">
    <property type="entry name" value="msrA"/>
    <property type="match status" value="1"/>
</dbReference>
<dbReference type="AlphaFoldDB" id="A0A939K686"/>
<accession>A0A939K686</accession>
<comment type="catalytic activity">
    <reaction evidence="3 4">
        <text>[thioredoxin]-disulfide + L-methionine + H2O = L-methionine (S)-S-oxide + [thioredoxin]-dithiol</text>
        <dbReference type="Rhea" id="RHEA:19993"/>
        <dbReference type="Rhea" id="RHEA-COMP:10698"/>
        <dbReference type="Rhea" id="RHEA-COMP:10700"/>
        <dbReference type="ChEBI" id="CHEBI:15377"/>
        <dbReference type="ChEBI" id="CHEBI:29950"/>
        <dbReference type="ChEBI" id="CHEBI:50058"/>
        <dbReference type="ChEBI" id="CHEBI:57844"/>
        <dbReference type="ChEBI" id="CHEBI:58772"/>
        <dbReference type="EC" id="1.8.4.11"/>
    </reaction>
</comment>
<evidence type="ECO:0000313" key="6">
    <source>
        <dbReference type="EMBL" id="MBO0938066.1"/>
    </source>
</evidence>
<dbReference type="Gene3D" id="3.30.1060.10">
    <property type="entry name" value="Peptide methionine sulphoxide reductase MsrA"/>
    <property type="match status" value="1"/>
</dbReference>
<protein>
    <recommendedName>
        <fullName evidence="4">Peptide methionine sulfoxide reductase MsrA</fullName>
        <shortName evidence="4">Protein-methionine-S-oxide reductase</shortName>
        <ecNumber evidence="4">1.8.4.11</ecNumber>
    </recommendedName>
    <alternativeName>
        <fullName evidence="4">Peptide-methionine (S)-S-oxide reductase</fullName>
        <shortName evidence="4">Peptide Met(O) reductase</shortName>
    </alternativeName>
</protein>
<dbReference type="EC" id="1.8.4.11" evidence="4"/>
<dbReference type="SUPFAM" id="SSF55068">
    <property type="entry name" value="Peptide methionine sulfoxide reductase"/>
    <property type="match status" value="1"/>
</dbReference>
<sequence>MKPYVALIALLSFFSGGCATKKEADKKAESEAKDTSIAKLPEPKPGEAVATFAAGCFWCIEEEFELLKGVRDAVSGYAGGPGGQPTYEEVGSGSTGHAESVQVYYDPRVIPYDTLAKAFLMAHDPTTLNRQGPDRGTQYRSMAFYRTPAEKASLEAAIARFNASGEYTDPVVTQVVPFKAFYPAEVYHQGYYRAHPDDFYIMSVSMPKVEKFKKHLADKLKPEGAVNQ</sequence>
<dbReference type="Proteomes" id="UP000664034">
    <property type="component" value="Unassembled WGS sequence"/>
</dbReference>
<feature type="domain" description="Peptide methionine sulphoxide reductase MsrA" evidence="5">
    <location>
        <begin position="50"/>
        <end position="200"/>
    </location>
</feature>
<dbReference type="InterPro" id="IPR036509">
    <property type="entry name" value="Met_Sox_Rdtase_MsrA_sf"/>
</dbReference>
<dbReference type="InterPro" id="IPR002569">
    <property type="entry name" value="Met_Sox_Rdtase_MsrA_dom"/>
</dbReference>
<dbReference type="PROSITE" id="PS51257">
    <property type="entry name" value="PROKAR_LIPOPROTEIN"/>
    <property type="match status" value="1"/>
</dbReference>
<dbReference type="PANTHER" id="PTHR43774:SF1">
    <property type="entry name" value="PEPTIDE METHIONINE SULFOXIDE REDUCTASE MSRA 2"/>
    <property type="match status" value="1"/>
</dbReference>
<gene>
    <name evidence="4 6" type="primary">msrA</name>
    <name evidence="6" type="ORF">J2I47_16050</name>
</gene>
<evidence type="ECO:0000256" key="4">
    <source>
        <dbReference type="HAMAP-Rule" id="MF_01401"/>
    </source>
</evidence>